<sequence>MNMVTILVLTRPTMISPVNVLLCSVAICDVVVMTSYLVFIWHFLIEAADRCEQRDYSYAWAAFTLFHAHASVIFHSTSIWLTVSFVSRFFDSSTRISSRFFFSSSTINDKSGSPGWMQLICMITP</sequence>
<evidence type="ECO:0000313" key="3">
    <source>
        <dbReference type="Proteomes" id="UP000267096"/>
    </source>
</evidence>
<evidence type="ECO:0000313" key="4">
    <source>
        <dbReference type="WBParaSite" id="ASIM_0001733301-mRNA-1"/>
    </source>
</evidence>
<reference evidence="4" key="1">
    <citation type="submission" date="2017-02" db="UniProtKB">
        <authorList>
            <consortium name="WormBaseParasite"/>
        </authorList>
    </citation>
    <scope>IDENTIFICATION</scope>
</reference>
<dbReference type="EMBL" id="UYRR01033369">
    <property type="protein sequence ID" value="VDK58594.1"/>
    <property type="molecule type" value="Genomic_DNA"/>
</dbReference>
<gene>
    <name evidence="2" type="ORF">ASIM_LOCUS16740</name>
</gene>
<evidence type="ECO:0000256" key="1">
    <source>
        <dbReference type="SAM" id="Phobius"/>
    </source>
</evidence>
<keyword evidence="1" id="KW-1133">Transmembrane helix</keyword>
<proteinExistence type="predicted"/>
<dbReference type="OrthoDB" id="5864054at2759"/>
<dbReference type="GO" id="GO:0005886">
    <property type="term" value="C:plasma membrane"/>
    <property type="evidence" value="ECO:0007669"/>
    <property type="project" value="TreeGrafter"/>
</dbReference>
<dbReference type="InterPro" id="IPR053219">
    <property type="entry name" value="GPCR_Dmsr-1"/>
</dbReference>
<reference evidence="2 3" key="2">
    <citation type="submission" date="2018-11" db="EMBL/GenBank/DDBJ databases">
        <authorList>
            <consortium name="Pathogen Informatics"/>
        </authorList>
    </citation>
    <scope>NUCLEOTIDE SEQUENCE [LARGE SCALE GENOMIC DNA]</scope>
</reference>
<keyword evidence="1" id="KW-0472">Membrane</keyword>
<dbReference type="PANTHER" id="PTHR46273">
    <property type="entry name" value="MYOSUPPRESSIN RECEPTOR 1, ISOFORM B-RELATED"/>
    <property type="match status" value="1"/>
</dbReference>
<accession>A0A0M3K8P2</accession>
<organism evidence="4">
    <name type="scientific">Anisakis simplex</name>
    <name type="common">Herring worm</name>
    <dbReference type="NCBI Taxonomy" id="6269"/>
    <lineage>
        <taxon>Eukaryota</taxon>
        <taxon>Metazoa</taxon>
        <taxon>Ecdysozoa</taxon>
        <taxon>Nematoda</taxon>
        <taxon>Chromadorea</taxon>
        <taxon>Rhabditida</taxon>
        <taxon>Spirurina</taxon>
        <taxon>Ascaridomorpha</taxon>
        <taxon>Ascaridoidea</taxon>
        <taxon>Anisakidae</taxon>
        <taxon>Anisakis</taxon>
        <taxon>Anisakis simplex complex</taxon>
    </lineage>
</organism>
<evidence type="ECO:0000313" key="2">
    <source>
        <dbReference type="EMBL" id="VDK58594.1"/>
    </source>
</evidence>
<dbReference type="InterPro" id="IPR019427">
    <property type="entry name" value="7TM_GPCR_serpentine_rcpt_Srw"/>
</dbReference>
<dbReference type="AlphaFoldDB" id="A0A0M3K8P2"/>
<dbReference type="WBParaSite" id="ASIM_0001733301-mRNA-1">
    <property type="protein sequence ID" value="ASIM_0001733301-mRNA-1"/>
    <property type="gene ID" value="ASIM_0001733301"/>
</dbReference>
<keyword evidence="3" id="KW-1185">Reference proteome</keyword>
<protein>
    <submittedName>
        <fullName evidence="4">G_PROTEIN_RECEP_F1_2 domain-containing protein</fullName>
    </submittedName>
</protein>
<dbReference type="Pfam" id="PF10324">
    <property type="entry name" value="7TM_GPCR_Srw"/>
    <property type="match status" value="1"/>
</dbReference>
<feature type="transmembrane region" description="Helical" evidence="1">
    <location>
        <begin position="57"/>
        <end position="90"/>
    </location>
</feature>
<keyword evidence="1" id="KW-0812">Transmembrane</keyword>
<dbReference type="GO" id="GO:0008528">
    <property type="term" value="F:G protein-coupled peptide receptor activity"/>
    <property type="evidence" value="ECO:0007669"/>
    <property type="project" value="InterPro"/>
</dbReference>
<feature type="transmembrane region" description="Helical" evidence="1">
    <location>
        <begin position="20"/>
        <end position="45"/>
    </location>
</feature>
<name>A0A0M3K8P2_ANISI</name>
<dbReference type="Proteomes" id="UP000267096">
    <property type="component" value="Unassembled WGS sequence"/>
</dbReference>
<dbReference type="PANTHER" id="PTHR46273:SF16">
    <property type="entry name" value="G-PROTEIN COUPLED RECEPTORS FAMILY 1 PROFILE DOMAIN-CONTAINING PROTEIN"/>
    <property type="match status" value="1"/>
</dbReference>